<dbReference type="Proteomes" id="UP001642260">
    <property type="component" value="Unassembled WGS sequence"/>
</dbReference>
<proteinExistence type="predicted"/>
<organism evidence="2 3">
    <name type="scientific">Eruca vesicaria subsp. sativa</name>
    <name type="common">Garden rocket</name>
    <name type="synonym">Eruca sativa</name>
    <dbReference type="NCBI Taxonomy" id="29727"/>
    <lineage>
        <taxon>Eukaryota</taxon>
        <taxon>Viridiplantae</taxon>
        <taxon>Streptophyta</taxon>
        <taxon>Embryophyta</taxon>
        <taxon>Tracheophyta</taxon>
        <taxon>Spermatophyta</taxon>
        <taxon>Magnoliopsida</taxon>
        <taxon>eudicotyledons</taxon>
        <taxon>Gunneridae</taxon>
        <taxon>Pentapetalae</taxon>
        <taxon>rosids</taxon>
        <taxon>malvids</taxon>
        <taxon>Brassicales</taxon>
        <taxon>Brassicaceae</taxon>
        <taxon>Brassiceae</taxon>
        <taxon>Eruca</taxon>
    </lineage>
</organism>
<sequence length="71" mass="7838">MACSDISPCACLPETNKGKRRLPRIGFEPMLEDNHTSFAVREDGSTSPSSHKHRTSTGTVRGFSSDPLEFR</sequence>
<name>A0ABC8KWN5_ERUVS</name>
<dbReference type="AlphaFoldDB" id="A0ABC8KWN5"/>
<comment type="caution">
    <text evidence="2">The sequence shown here is derived from an EMBL/GenBank/DDBJ whole genome shotgun (WGS) entry which is preliminary data.</text>
</comment>
<feature type="region of interest" description="Disordered" evidence="1">
    <location>
        <begin position="40"/>
        <end position="71"/>
    </location>
</feature>
<protein>
    <submittedName>
        <fullName evidence="2">Uncharacterized protein</fullName>
    </submittedName>
</protein>
<evidence type="ECO:0000256" key="1">
    <source>
        <dbReference type="SAM" id="MobiDB-lite"/>
    </source>
</evidence>
<evidence type="ECO:0000313" key="2">
    <source>
        <dbReference type="EMBL" id="CAH8360684.1"/>
    </source>
</evidence>
<dbReference type="EMBL" id="CAKOAT010291821">
    <property type="protein sequence ID" value="CAH8360684.1"/>
    <property type="molecule type" value="Genomic_DNA"/>
</dbReference>
<gene>
    <name evidence="2" type="ORF">ERUC_LOCUS26440</name>
</gene>
<keyword evidence="3" id="KW-1185">Reference proteome</keyword>
<evidence type="ECO:0000313" key="3">
    <source>
        <dbReference type="Proteomes" id="UP001642260"/>
    </source>
</evidence>
<accession>A0ABC8KWN5</accession>
<reference evidence="2 3" key="1">
    <citation type="submission" date="2022-03" db="EMBL/GenBank/DDBJ databases">
        <authorList>
            <person name="Macdonald S."/>
            <person name="Ahmed S."/>
            <person name="Newling K."/>
        </authorList>
    </citation>
    <scope>NUCLEOTIDE SEQUENCE [LARGE SCALE GENOMIC DNA]</scope>
</reference>